<evidence type="ECO:0000256" key="11">
    <source>
        <dbReference type="SAM" id="Phobius"/>
    </source>
</evidence>
<sequence length="189" mass="20941">MNHSTTSSGVTLVELLIAITIISIATTFALSNWSRWINDVRHRAQINAYAELFNYGRWMAASQNRLVTLCPLNEANHCEDDWNRPVSVFPDSDNNKQPDNGTVWRILEAPAEPFTVRSRTGGRGYLQFSASGMVHGASGGLVLCPKTDSSGGKMSYLAINRGGRFRAEHDLDGDRHLRLSWGTDIYCAP</sequence>
<comment type="subcellular location">
    <subcellularLocation>
        <location evidence="1">Cell inner membrane</location>
        <topology evidence="1">Single-pass membrane protein</topology>
    </subcellularLocation>
</comment>
<name>A0A1I4S793_9GAMM</name>
<dbReference type="Gene3D" id="3.55.40.10">
    <property type="entry name" value="minor pseudopilin epsh domain"/>
    <property type="match status" value="1"/>
</dbReference>
<evidence type="ECO:0000256" key="8">
    <source>
        <dbReference type="ARBA" id="ARBA00023136"/>
    </source>
</evidence>
<keyword evidence="6 11" id="KW-0812">Transmembrane</keyword>
<accession>A0A1I4S793</accession>
<evidence type="ECO:0000256" key="7">
    <source>
        <dbReference type="ARBA" id="ARBA00022989"/>
    </source>
</evidence>
<protein>
    <recommendedName>
        <fullName evidence="2">Type II secretion system protein H</fullName>
    </recommendedName>
    <alternativeName>
        <fullName evidence="10">General secretion pathway protein H</fullName>
    </alternativeName>
</protein>
<keyword evidence="4" id="KW-0488">Methylation</keyword>
<keyword evidence="8 11" id="KW-0472">Membrane</keyword>
<dbReference type="GO" id="GO:0015628">
    <property type="term" value="P:protein secretion by the type II secretion system"/>
    <property type="evidence" value="ECO:0007669"/>
    <property type="project" value="InterPro"/>
</dbReference>
<dbReference type="InterPro" id="IPR012902">
    <property type="entry name" value="N_methyl_site"/>
</dbReference>
<evidence type="ECO:0000256" key="4">
    <source>
        <dbReference type="ARBA" id="ARBA00022481"/>
    </source>
</evidence>
<keyword evidence="5" id="KW-0997">Cell inner membrane</keyword>
<evidence type="ECO:0000259" key="12">
    <source>
        <dbReference type="Pfam" id="PF12019"/>
    </source>
</evidence>
<dbReference type="GO" id="GO:0005886">
    <property type="term" value="C:plasma membrane"/>
    <property type="evidence" value="ECO:0007669"/>
    <property type="project" value="UniProtKB-SubCell"/>
</dbReference>
<dbReference type="OrthoDB" id="6886961at2"/>
<organism evidence="13 14">
    <name type="scientific">Marinobacter zhejiangensis</name>
    <dbReference type="NCBI Taxonomy" id="488535"/>
    <lineage>
        <taxon>Bacteria</taxon>
        <taxon>Pseudomonadati</taxon>
        <taxon>Pseudomonadota</taxon>
        <taxon>Gammaproteobacteria</taxon>
        <taxon>Pseudomonadales</taxon>
        <taxon>Marinobacteraceae</taxon>
        <taxon>Marinobacter</taxon>
    </lineage>
</organism>
<evidence type="ECO:0000256" key="1">
    <source>
        <dbReference type="ARBA" id="ARBA00004377"/>
    </source>
</evidence>
<dbReference type="NCBIfam" id="TIGR02532">
    <property type="entry name" value="IV_pilin_GFxxxE"/>
    <property type="match status" value="1"/>
</dbReference>
<dbReference type="InterPro" id="IPR045584">
    <property type="entry name" value="Pilin-like"/>
</dbReference>
<dbReference type="AlphaFoldDB" id="A0A1I4S793"/>
<dbReference type="Pfam" id="PF07963">
    <property type="entry name" value="N_methyl"/>
    <property type="match status" value="1"/>
</dbReference>
<evidence type="ECO:0000313" key="14">
    <source>
        <dbReference type="Proteomes" id="UP000198519"/>
    </source>
</evidence>
<dbReference type="SUPFAM" id="SSF54523">
    <property type="entry name" value="Pili subunits"/>
    <property type="match status" value="1"/>
</dbReference>
<dbReference type="EMBL" id="FOUE01000005">
    <property type="protein sequence ID" value="SFM60367.1"/>
    <property type="molecule type" value="Genomic_DNA"/>
</dbReference>
<dbReference type="PROSITE" id="PS00409">
    <property type="entry name" value="PROKAR_NTER_METHYL"/>
    <property type="match status" value="1"/>
</dbReference>
<evidence type="ECO:0000256" key="9">
    <source>
        <dbReference type="ARBA" id="ARBA00025772"/>
    </source>
</evidence>
<dbReference type="RefSeq" id="WP_092025541.1">
    <property type="nucleotide sequence ID" value="NZ_FOUE01000005.1"/>
</dbReference>
<reference evidence="14" key="1">
    <citation type="submission" date="2016-10" db="EMBL/GenBank/DDBJ databases">
        <authorList>
            <person name="Varghese N."/>
            <person name="Submissions S."/>
        </authorList>
    </citation>
    <scope>NUCLEOTIDE SEQUENCE [LARGE SCALE GENOMIC DNA]</scope>
    <source>
        <strain evidence="14">CGMCC 1.7061</strain>
    </source>
</reference>
<keyword evidence="7 11" id="KW-1133">Transmembrane helix</keyword>
<dbReference type="InterPro" id="IPR022346">
    <property type="entry name" value="T2SS_GspH"/>
</dbReference>
<evidence type="ECO:0000256" key="6">
    <source>
        <dbReference type="ARBA" id="ARBA00022692"/>
    </source>
</evidence>
<proteinExistence type="inferred from homology"/>
<dbReference type="STRING" id="488535.SAMN04487963_3062"/>
<evidence type="ECO:0000256" key="5">
    <source>
        <dbReference type="ARBA" id="ARBA00022519"/>
    </source>
</evidence>
<evidence type="ECO:0000256" key="2">
    <source>
        <dbReference type="ARBA" id="ARBA00021549"/>
    </source>
</evidence>
<dbReference type="Proteomes" id="UP000198519">
    <property type="component" value="Unassembled WGS sequence"/>
</dbReference>
<dbReference type="GO" id="GO:0015627">
    <property type="term" value="C:type II protein secretion system complex"/>
    <property type="evidence" value="ECO:0007669"/>
    <property type="project" value="InterPro"/>
</dbReference>
<comment type="similarity">
    <text evidence="9">Belongs to the GSP H family.</text>
</comment>
<keyword evidence="14" id="KW-1185">Reference proteome</keyword>
<evidence type="ECO:0000256" key="10">
    <source>
        <dbReference type="ARBA" id="ARBA00030775"/>
    </source>
</evidence>
<feature type="domain" description="General secretion pathway GspH" evidence="12">
    <location>
        <begin position="46"/>
        <end position="163"/>
    </location>
</feature>
<feature type="transmembrane region" description="Helical" evidence="11">
    <location>
        <begin position="12"/>
        <end position="33"/>
    </location>
</feature>
<evidence type="ECO:0000256" key="3">
    <source>
        <dbReference type="ARBA" id="ARBA00022475"/>
    </source>
</evidence>
<gene>
    <name evidence="13" type="ORF">SAMN04487963_3062</name>
</gene>
<dbReference type="Pfam" id="PF12019">
    <property type="entry name" value="GspH"/>
    <property type="match status" value="1"/>
</dbReference>
<keyword evidence="3" id="KW-1003">Cell membrane</keyword>
<evidence type="ECO:0000313" key="13">
    <source>
        <dbReference type="EMBL" id="SFM60367.1"/>
    </source>
</evidence>